<dbReference type="PANTHER" id="PTHR36299:SF4">
    <property type="entry name" value="GH07892P-RELATED"/>
    <property type="match status" value="1"/>
</dbReference>
<dbReference type="EMBL" id="BLKM01003351">
    <property type="protein sequence ID" value="GFG28534.1"/>
    <property type="molecule type" value="Genomic_DNA"/>
</dbReference>
<evidence type="ECO:0000259" key="1">
    <source>
        <dbReference type="Pfam" id="PF15998"/>
    </source>
</evidence>
<name>A0A6L2P8J3_COPFO</name>
<dbReference type="OrthoDB" id="8189990at2759"/>
<dbReference type="InterPro" id="IPR031941">
    <property type="entry name" value="DUF4773"/>
</dbReference>
<dbReference type="AlphaFoldDB" id="A0A6L2P8J3"/>
<organism evidence="2 3">
    <name type="scientific">Coptotermes formosanus</name>
    <name type="common">Formosan subterranean termite</name>
    <dbReference type="NCBI Taxonomy" id="36987"/>
    <lineage>
        <taxon>Eukaryota</taxon>
        <taxon>Metazoa</taxon>
        <taxon>Ecdysozoa</taxon>
        <taxon>Arthropoda</taxon>
        <taxon>Hexapoda</taxon>
        <taxon>Insecta</taxon>
        <taxon>Pterygota</taxon>
        <taxon>Neoptera</taxon>
        <taxon>Polyneoptera</taxon>
        <taxon>Dictyoptera</taxon>
        <taxon>Blattodea</taxon>
        <taxon>Blattoidea</taxon>
        <taxon>Termitoidae</taxon>
        <taxon>Rhinotermitidae</taxon>
        <taxon>Coptotermes</taxon>
    </lineage>
</organism>
<dbReference type="InParanoid" id="A0A6L2P8J3"/>
<dbReference type="Proteomes" id="UP000502823">
    <property type="component" value="Unassembled WGS sequence"/>
</dbReference>
<evidence type="ECO:0000313" key="3">
    <source>
        <dbReference type="Proteomes" id="UP000502823"/>
    </source>
</evidence>
<accession>A0A6L2P8J3</accession>
<evidence type="ECO:0000313" key="2">
    <source>
        <dbReference type="EMBL" id="GFG28534.1"/>
    </source>
</evidence>
<dbReference type="PANTHER" id="PTHR36299">
    <property type="entry name" value="AGAP008005-PA"/>
    <property type="match status" value="1"/>
</dbReference>
<gene>
    <name evidence="2" type="ORF">Cfor_08893</name>
</gene>
<protein>
    <recommendedName>
        <fullName evidence="1">DUF4773 domain-containing protein</fullName>
    </recommendedName>
</protein>
<proteinExistence type="predicted"/>
<keyword evidence="3" id="KW-1185">Reference proteome</keyword>
<sequence>MLTGKNPEPVCISVPRAPSIKLCAVFSNVYFTGRNLHMCVDMAGQWMGASVFKVSYNCIRIGVNGVALLKPEDGGGLPHGTFVTGDDEDYDDLEDDVLKYNDRSLLKVHNPCVGKLAPTNSSTGTDFPRVKFAIPLLEVCVPDGHFSEWSPSQCGPFAESHLAHHCVSI</sequence>
<feature type="domain" description="DUF4773" evidence="1">
    <location>
        <begin position="2"/>
        <end position="65"/>
    </location>
</feature>
<comment type="caution">
    <text evidence="2">The sequence shown here is derived from an EMBL/GenBank/DDBJ whole genome shotgun (WGS) entry which is preliminary data.</text>
</comment>
<reference evidence="3" key="1">
    <citation type="submission" date="2020-01" db="EMBL/GenBank/DDBJ databases">
        <title>Draft genome sequence of the Termite Coptotermes fromosanus.</title>
        <authorList>
            <person name="Itakura S."/>
            <person name="Yosikawa Y."/>
            <person name="Umezawa K."/>
        </authorList>
    </citation>
    <scope>NUCLEOTIDE SEQUENCE [LARGE SCALE GENOMIC DNA]</scope>
</reference>
<dbReference type="Pfam" id="PF15998">
    <property type="entry name" value="DUF4773"/>
    <property type="match status" value="1"/>
</dbReference>